<comment type="caution">
    <text evidence="2">The sequence shown here is derived from an EMBL/GenBank/DDBJ whole genome shotgun (WGS) entry which is preliminary data.</text>
</comment>
<feature type="compositionally biased region" description="Basic residues" evidence="1">
    <location>
        <begin position="847"/>
        <end position="863"/>
    </location>
</feature>
<feature type="region of interest" description="Disordered" evidence="1">
    <location>
        <begin position="302"/>
        <end position="334"/>
    </location>
</feature>
<evidence type="ECO:0000313" key="3">
    <source>
        <dbReference type="Proteomes" id="UP001295684"/>
    </source>
</evidence>
<accession>A0AAD1XE79</accession>
<name>A0AAD1XE79_EUPCR</name>
<feature type="compositionally biased region" description="Polar residues" evidence="1">
    <location>
        <begin position="521"/>
        <end position="533"/>
    </location>
</feature>
<gene>
    <name evidence="2" type="ORF">ECRASSUSDP1_LOCUS9889</name>
</gene>
<feature type="compositionally biased region" description="Basic and acidic residues" evidence="1">
    <location>
        <begin position="731"/>
        <end position="742"/>
    </location>
</feature>
<dbReference type="EMBL" id="CAMPGE010009729">
    <property type="protein sequence ID" value="CAI2368593.1"/>
    <property type="molecule type" value="Genomic_DNA"/>
</dbReference>
<feature type="region of interest" description="Disordered" evidence="1">
    <location>
        <begin position="757"/>
        <end position="782"/>
    </location>
</feature>
<evidence type="ECO:0000256" key="1">
    <source>
        <dbReference type="SAM" id="MobiDB-lite"/>
    </source>
</evidence>
<feature type="region of interest" description="Disordered" evidence="1">
    <location>
        <begin position="943"/>
        <end position="964"/>
    </location>
</feature>
<feature type="region of interest" description="Disordered" evidence="1">
    <location>
        <begin position="837"/>
        <end position="872"/>
    </location>
</feature>
<feature type="compositionally biased region" description="Basic residues" evidence="1">
    <location>
        <begin position="758"/>
        <end position="767"/>
    </location>
</feature>
<protein>
    <submittedName>
        <fullName evidence="2">Uncharacterized protein</fullName>
    </submittedName>
</protein>
<feature type="region of interest" description="Disordered" evidence="1">
    <location>
        <begin position="986"/>
        <end position="1023"/>
    </location>
</feature>
<dbReference type="AlphaFoldDB" id="A0AAD1XE79"/>
<keyword evidence="3" id="KW-1185">Reference proteome</keyword>
<organism evidence="2 3">
    <name type="scientific">Euplotes crassus</name>
    <dbReference type="NCBI Taxonomy" id="5936"/>
    <lineage>
        <taxon>Eukaryota</taxon>
        <taxon>Sar</taxon>
        <taxon>Alveolata</taxon>
        <taxon>Ciliophora</taxon>
        <taxon>Intramacronucleata</taxon>
        <taxon>Spirotrichea</taxon>
        <taxon>Hypotrichia</taxon>
        <taxon>Euplotida</taxon>
        <taxon>Euplotidae</taxon>
        <taxon>Moneuplotes</taxon>
    </lineage>
</organism>
<feature type="compositionally biased region" description="Basic and acidic residues" evidence="1">
    <location>
        <begin position="708"/>
        <end position="717"/>
    </location>
</feature>
<feature type="region of interest" description="Disordered" evidence="1">
    <location>
        <begin position="521"/>
        <end position="541"/>
    </location>
</feature>
<feature type="compositionally biased region" description="Basic residues" evidence="1">
    <location>
        <begin position="994"/>
        <end position="1014"/>
    </location>
</feature>
<evidence type="ECO:0000313" key="2">
    <source>
        <dbReference type="EMBL" id="CAI2368593.1"/>
    </source>
</evidence>
<feature type="compositionally biased region" description="Polar residues" evidence="1">
    <location>
        <begin position="309"/>
        <end position="318"/>
    </location>
</feature>
<reference evidence="2" key="1">
    <citation type="submission" date="2023-07" db="EMBL/GenBank/DDBJ databases">
        <authorList>
            <consortium name="AG Swart"/>
            <person name="Singh M."/>
            <person name="Singh A."/>
            <person name="Seah K."/>
            <person name="Emmerich C."/>
        </authorList>
    </citation>
    <scope>NUCLEOTIDE SEQUENCE</scope>
    <source>
        <strain evidence="2">DP1</strain>
    </source>
</reference>
<sequence length="1125" mass="131090">MSEIAWLFYHLWLKPHTMTISKSDLNEFEEIKETRKGMKLVKFPFEIPETLIYKSGKVQDWYFKSKEDVVLKKNKSTIKPDYILEKFNKDIKKLKCPVVATAYNSCEEETVTGASKLSLTTHHIRSSALRSLIKFEDKSFFTVFQKFVPPKEDRNCLIKCVWTPTLMSIYKRTNPNYLIHKKKEYNYRFSRKEEDLVPTSTEEDAKNIGFYGKIITYEGPQDMSYEEQVFSTKVMKEVTQAIDAIVEHLSQQEITLLSANFFFKYSRNDKIYLCFATNINVNPENYQEVAMDREVTLKIPEKEDLFNDPESQNRTSSVPRPIGPKDVRIRPTSSKPEQAYRSLVSQNRLKYFCPLCEQKISLDDGYEYTMKTIIDLINFYQDNFDSEDTKLSDRLECLILPMKIKTIKISKSRRSEARQQLKTIPLPIRALYPGMSYQTYKQKMKDPLFLYDSVKLCEKCYNFIRNLQEIKDEYDQYVHKENFNHDLKIMESIYEEKSLIHNLSPEKSAMKAFEGLNEQGMMTSKKSNGSNDLYSKEEAKDSPLKDEIAKLRSRSEAQNLLRPDQETSDLENIDIGQPKIFNFYSIKGKIDSDSKHHHVEIDTSCPKASSQASMKKEPERSQALFLQHDEKVSQKPSGQTSIFSAANEIKSSDLQKKILSDYCKSDLMPNISQKFQSENLKAEHNPKADLLKNAFLGLQQYAKETEDEPKPKGEGQRNGEFQKNLSRRKVQKEQSIKPRESKLTNFYQNRPYKPALAAHKKTKKKAPKSTLRPKIPRPEYPRFQGEMSRETYNKLMLLADHIERNNFTQDGELPENLHEIQHIPGQNHSIDPDDLYPEEANSEKPHMVPKRLKIQQSRRKRPRPSSCKRYGSAVQKIKNHAFMISNNSSNRFQRMSQCKEGQEESSINQSSHTAPQMIGLTMNSTNPSRIRRKTKDSFSTINRGNVTEYQPGRKPKRKPTSRERELEIIKRKYAAYRSNISNLHDQRPIIPAKSKTKKKKSQSMRRKRAPKQKSQHLGFPDWNQIPPEFRAELEALADKIRYTQMAENQPQNLLHNPMNEGSLEIQDIDYTTNQISRPEMFDLNSPQDMAEKAKGENLDLDMLNNPAPIDISIEKDEVGIRQDWW</sequence>
<feature type="region of interest" description="Disordered" evidence="1">
    <location>
        <begin position="703"/>
        <end position="744"/>
    </location>
</feature>
<dbReference type="Proteomes" id="UP001295684">
    <property type="component" value="Unassembled WGS sequence"/>
</dbReference>
<proteinExistence type="predicted"/>